<dbReference type="InterPro" id="IPR051468">
    <property type="entry name" value="Fungal_SecMetab_SDRs"/>
</dbReference>
<dbReference type="GO" id="GO:0016491">
    <property type="term" value="F:oxidoreductase activity"/>
    <property type="evidence" value="ECO:0007669"/>
    <property type="project" value="TreeGrafter"/>
</dbReference>
<proteinExistence type="inferred from homology"/>
<keyword evidence="2" id="KW-1133">Transmembrane helix</keyword>
<comment type="similarity">
    <text evidence="1">Belongs to the short-chain dehydrogenases/reductases (SDR) family.</text>
</comment>
<evidence type="ECO:0000313" key="3">
    <source>
        <dbReference type="EMBL" id="TVY50568.1"/>
    </source>
</evidence>
<dbReference type="PANTHER" id="PTHR43544">
    <property type="entry name" value="SHORT-CHAIN DEHYDROGENASE/REDUCTASE"/>
    <property type="match status" value="1"/>
</dbReference>
<evidence type="ECO:0000313" key="4">
    <source>
        <dbReference type="Proteomes" id="UP000481288"/>
    </source>
</evidence>
<dbReference type="OrthoDB" id="9876299at2759"/>
<evidence type="ECO:0000256" key="1">
    <source>
        <dbReference type="ARBA" id="ARBA00006484"/>
    </source>
</evidence>
<dbReference type="InterPro" id="IPR002347">
    <property type="entry name" value="SDR_fam"/>
</dbReference>
<dbReference type="InterPro" id="IPR036291">
    <property type="entry name" value="NAD(P)-bd_dom_sf"/>
</dbReference>
<dbReference type="AlphaFoldDB" id="A0A7D8UNA3"/>
<dbReference type="PRINTS" id="PR00081">
    <property type="entry name" value="GDHRDH"/>
</dbReference>
<dbReference type="SUPFAM" id="SSF51735">
    <property type="entry name" value="NAD(P)-binding Rossmann-fold domains"/>
    <property type="match status" value="1"/>
</dbReference>
<dbReference type="Pfam" id="PF00106">
    <property type="entry name" value="adh_short"/>
    <property type="match status" value="1"/>
</dbReference>
<protein>
    <submittedName>
        <fullName evidence="3">Norsolorinic acid ketoreductase</fullName>
    </submittedName>
</protein>
<comment type="caution">
    <text evidence="3">The sequence shown here is derived from an EMBL/GenBank/DDBJ whole genome shotgun (WGS) entry which is preliminary data.</text>
</comment>
<dbReference type="Gene3D" id="3.40.50.720">
    <property type="entry name" value="NAD(P)-binding Rossmann-like Domain"/>
    <property type="match status" value="1"/>
</dbReference>
<dbReference type="EMBL" id="QGMG01001087">
    <property type="protein sequence ID" value="TVY50568.1"/>
    <property type="molecule type" value="Genomic_DNA"/>
</dbReference>
<keyword evidence="2" id="KW-0812">Transmembrane</keyword>
<name>A0A7D8UNA3_9HELO</name>
<gene>
    <name evidence="3" type="primary">aflD_2</name>
    <name evidence="3" type="ORF">LCER1_G006426</name>
</gene>
<keyword evidence="2" id="KW-0472">Membrane</keyword>
<evidence type="ECO:0000256" key="2">
    <source>
        <dbReference type="SAM" id="Phobius"/>
    </source>
</evidence>
<dbReference type="GO" id="GO:0005737">
    <property type="term" value="C:cytoplasm"/>
    <property type="evidence" value="ECO:0007669"/>
    <property type="project" value="TreeGrafter"/>
</dbReference>
<feature type="transmembrane region" description="Helical" evidence="2">
    <location>
        <begin position="139"/>
        <end position="164"/>
    </location>
</feature>
<accession>A0A7D8UNA3</accession>
<organism evidence="3 4">
    <name type="scientific">Lachnellula cervina</name>
    <dbReference type="NCBI Taxonomy" id="1316786"/>
    <lineage>
        <taxon>Eukaryota</taxon>
        <taxon>Fungi</taxon>
        <taxon>Dikarya</taxon>
        <taxon>Ascomycota</taxon>
        <taxon>Pezizomycotina</taxon>
        <taxon>Leotiomycetes</taxon>
        <taxon>Helotiales</taxon>
        <taxon>Lachnaceae</taxon>
        <taxon>Lachnellula</taxon>
    </lineage>
</organism>
<keyword evidence="4" id="KW-1185">Reference proteome</keyword>
<dbReference type="Proteomes" id="UP000481288">
    <property type="component" value="Unassembled WGS sequence"/>
</dbReference>
<dbReference type="PANTHER" id="PTHR43544:SF26">
    <property type="entry name" value="SHORT CHAIN DEHYDROGENASE_REDUCTASE FAMILY OXIDOREDUCTASE (JCVI)"/>
    <property type="match status" value="1"/>
</dbReference>
<reference evidence="3 4" key="1">
    <citation type="submission" date="2018-05" db="EMBL/GenBank/DDBJ databases">
        <title>Whole genome sequencing for identification of molecular markers to develop diagnostic detection tools for the regulated plant pathogen Lachnellula willkommii.</title>
        <authorList>
            <person name="Giroux E."/>
            <person name="Bilodeau G."/>
        </authorList>
    </citation>
    <scope>NUCLEOTIDE SEQUENCE [LARGE SCALE GENOMIC DNA]</scope>
    <source>
        <strain evidence="3 4">CBS 625.97</strain>
    </source>
</reference>
<sequence>MAPTIVLITGANRGIGKGLLELYLLKPNHLVIAANRDPEDPTSKELGELPTANDTTLLVVKNDATVPTDAAAAVKFLASKDIHHIDIVIANAGVAYVWPKVSELKTEDIQRHIVPNVYGNVWLYQAVLPLLKRSEKKMWVSIGSSAAYLTVGVSCLLFAVSLGLANNSVRRQFFELLRNLKIRLMNVFRNMLPVSNAAYGPTKLVLHYLTKAMHIEEPELTAFPIDPGWAQTRIGNRGAHAFGVKEAAITTEDSVNGVIKVIDVATRETHGGKLWEYTGNQVPW</sequence>